<dbReference type="EMBL" id="BDQX01000458">
    <property type="protein sequence ID" value="GBG12266.1"/>
    <property type="molecule type" value="Genomic_DNA"/>
</dbReference>
<dbReference type="InterPro" id="IPR013216">
    <property type="entry name" value="Methyltransf_11"/>
</dbReference>
<dbReference type="SUPFAM" id="SSF53335">
    <property type="entry name" value="S-adenosyl-L-methionine-dependent methyltransferases"/>
    <property type="match status" value="1"/>
</dbReference>
<protein>
    <submittedName>
        <fullName evidence="2">Methylase</fullName>
    </submittedName>
</protein>
<name>A0A2R5EZW9_9BACL</name>
<accession>A0A2R5EZW9</accession>
<dbReference type="InterPro" id="IPR029063">
    <property type="entry name" value="SAM-dependent_MTases_sf"/>
</dbReference>
<gene>
    <name evidence="2" type="ORF">PAT3040_07136</name>
</gene>
<organism evidence="2 3">
    <name type="scientific">Paenibacillus agaridevorans</name>
    <dbReference type="NCBI Taxonomy" id="171404"/>
    <lineage>
        <taxon>Bacteria</taxon>
        <taxon>Bacillati</taxon>
        <taxon>Bacillota</taxon>
        <taxon>Bacilli</taxon>
        <taxon>Bacillales</taxon>
        <taxon>Paenibacillaceae</taxon>
        <taxon>Paenibacillus</taxon>
    </lineage>
</organism>
<feature type="domain" description="Methyltransferase type 11" evidence="1">
    <location>
        <begin position="126"/>
        <end position="185"/>
    </location>
</feature>
<dbReference type="Pfam" id="PF08241">
    <property type="entry name" value="Methyltransf_11"/>
    <property type="match status" value="1"/>
</dbReference>
<sequence length="239" mass="26727">MKESGIYEQLGVAMTSRSFDEYAAMFQLTEKELSAGPILDVAAGGSSFAAGATMAGYEAFAIDPRYQGDSSAWIQEAAREIVTSTEKLASIQDRFDWSYYGSLEQHRDGREASLLQFQTDLQSSSAQETNRYINGRLPSLPLPDNRYGLVLCSHFLFLYAEQFAYDFHLASIRELLRVCKPGGQVRIYPLLSLRWEPYDRLEELIEAIQGEGKAETAIQTTGLPFIPGSIHYLNLLKKG</sequence>
<dbReference type="Proteomes" id="UP000245202">
    <property type="component" value="Unassembled WGS sequence"/>
</dbReference>
<dbReference type="Gene3D" id="3.40.50.150">
    <property type="entry name" value="Vaccinia Virus protein VP39"/>
    <property type="match status" value="1"/>
</dbReference>
<proteinExistence type="predicted"/>
<comment type="caution">
    <text evidence="2">The sequence shown here is derived from an EMBL/GenBank/DDBJ whole genome shotgun (WGS) entry which is preliminary data.</text>
</comment>
<evidence type="ECO:0000259" key="1">
    <source>
        <dbReference type="Pfam" id="PF08241"/>
    </source>
</evidence>
<evidence type="ECO:0000313" key="3">
    <source>
        <dbReference type="Proteomes" id="UP000245202"/>
    </source>
</evidence>
<dbReference type="GO" id="GO:0032259">
    <property type="term" value="P:methylation"/>
    <property type="evidence" value="ECO:0007669"/>
    <property type="project" value="UniProtKB-KW"/>
</dbReference>
<reference evidence="2 3" key="1">
    <citation type="submission" date="2017-08" db="EMBL/GenBank/DDBJ databases">
        <title>Substantial Increase in Enzyme Production by Combined Drug-Resistance Mutations in Paenibacillus agaridevorans.</title>
        <authorList>
            <person name="Tanaka Y."/>
            <person name="Funane K."/>
            <person name="Hosaka T."/>
            <person name="Shiwa Y."/>
            <person name="Fujita N."/>
            <person name="Miyazaki T."/>
            <person name="Yoshikawa H."/>
            <person name="Murakami K."/>
            <person name="Kasahara K."/>
            <person name="Inaoka T."/>
            <person name="Hiraga Y."/>
            <person name="Ochi K."/>
        </authorList>
    </citation>
    <scope>NUCLEOTIDE SEQUENCE [LARGE SCALE GENOMIC DNA]</scope>
    <source>
        <strain evidence="2 3">T-3040</strain>
    </source>
</reference>
<dbReference type="RefSeq" id="WP_108996304.1">
    <property type="nucleotide sequence ID" value="NZ_BDQX01000458.1"/>
</dbReference>
<keyword evidence="2" id="KW-0489">Methyltransferase</keyword>
<keyword evidence="3" id="KW-1185">Reference proteome</keyword>
<dbReference type="AlphaFoldDB" id="A0A2R5EZW9"/>
<keyword evidence="2" id="KW-0808">Transferase</keyword>
<evidence type="ECO:0000313" key="2">
    <source>
        <dbReference type="EMBL" id="GBG12266.1"/>
    </source>
</evidence>
<dbReference type="GO" id="GO:0008757">
    <property type="term" value="F:S-adenosylmethionine-dependent methyltransferase activity"/>
    <property type="evidence" value="ECO:0007669"/>
    <property type="project" value="InterPro"/>
</dbReference>